<evidence type="ECO:0008006" key="3">
    <source>
        <dbReference type="Google" id="ProtNLM"/>
    </source>
</evidence>
<keyword evidence="2" id="KW-1185">Reference proteome</keyword>
<protein>
    <recommendedName>
        <fullName evidence="3">Lipoprotein</fullName>
    </recommendedName>
</protein>
<dbReference type="RefSeq" id="WP_012321407.1">
    <property type="nucleotide sequence ID" value="NZ_BJXP01000018.1"/>
</dbReference>
<reference evidence="1 2" key="1">
    <citation type="submission" date="2024-06" db="EMBL/GenBank/DDBJ databases">
        <title>Genomics of switchgrass bacterial isolates.</title>
        <authorList>
            <person name="Shade A."/>
        </authorList>
    </citation>
    <scope>NUCLEOTIDE SEQUENCE [LARGE SCALE GENOMIC DNA]</scope>
    <source>
        <strain evidence="1 2">PvP084</strain>
    </source>
</reference>
<dbReference type="EMBL" id="JBEPNW010000002">
    <property type="protein sequence ID" value="MET3865668.1"/>
    <property type="molecule type" value="Genomic_DNA"/>
</dbReference>
<evidence type="ECO:0000313" key="2">
    <source>
        <dbReference type="Proteomes" id="UP001549119"/>
    </source>
</evidence>
<sequence>MEWVYRGFETSLLGLALCLGLGACLTLGTGLGTGHAPAGTLSVTLPMLTVTAPAP</sequence>
<gene>
    <name evidence="1" type="ORF">ABIC20_002977</name>
</gene>
<dbReference type="PROSITE" id="PS51257">
    <property type="entry name" value="PROKAR_LIPOPROTEIN"/>
    <property type="match status" value="1"/>
</dbReference>
<dbReference type="Proteomes" id="UP001549119">
    <property type="component" value="Unassembled WGS sequence"/>
</dbReference>
<accession>A0ABV2NGT6</accession>
<organism evidence="1 2">
    <name type="scientific">Methylobacterium radiotolerans</name>
    <dbReference type="NCBI Taxonomy" id="31998"/>
    <lineage>
        <taxon>Bacteria</taxon>
        <taxon>Pseudomonadati</taxon>
        <taxon>Pseudomonadota</taxon>
        <taxon>Alphaproteobacteria</taxon>
        <taxon>Hyphomicrobiales</taxon>
        <taxon>Methylobacteriaceae</taxon>
        <taxon>Methylobacterium</taxon>
    </lineage>
</organism>
<evidence type="ECO:0000313" key="1">
    <source>
        <dbReference type="EMBL" id="MET3865668.1"/>
    </source>
</evidence>
<dbReference type="GeneID" id="51929715"/>
<name>A0ABV2NGT6_9HYPH</name>
<proteinExistence type="predicted"/>
<comment type="caution">
    <text evidence="1">The sequence shown here is derived from an EMBL/GenBank/DDBJ whole genome shotgun (WGS) entry which is preliminary data.</text>
</comment>